<dbReference type="InterPro" id="IPR011021">
    <property type="entry name" value="Arrestin-like_N"/>
</dbReference>
<feature type="domain" description="Arrestin C-terminal-like" evidence="3">
    <location>
        <begin position="169"/>
        <end position="299"/>
    </location>
</feature>
<evidence type="ECO:0000313" key="4">
    <source>
        <dbReference type="Proteomes" id="UP000694865"/>
    </source>
</evidence>
<dbReference type="RefSeq" id="XP_006820673.1">
    <property type="nucleotide sequence ID" value="XM_006820610.1"/>
</dbReference>
<proteinExistence type="inferred from homology"/>
<dbReference type="Gene3D" id="2.60.40.640">
    <property type="match status" value="2"/>
</dbReference>
<feature type="region of interest" description="Disordered" evidence="2">
    <location>
        <begin position="468"/>
        <end position="511"/>
    </location>
</feature>
<gene>
    <name evidence="5" type="primary">LOC102809730</name>
</gene>
<comment type="similarity">
    <text evidence="1">Belongs to the arrestin family.</text>
</comment>
<dbReference type="SMART" id="SM01017">
    <property type="entry name" value="Arrestin_C"/>
    <property type="match status" value="1"/>
</dbReference>
<organism evidence="4 5">
    <name type="scientific">Saccoglossus kowalevskii</name>
    <name type="common">Acorn worm</name>
    <dbReference type="NCBI Taxonomy" id="10224"/>
    <lineage>
        <taxon>Eukaryota</taxon>
        <taxon>Metazoa</taxon>
        <taxon>Hemichordata</taxon>
        <taxon>Enteropneusta</taxon>
        <taxon>Harrimaniidae</taxon>
        <taxon>Saccoglossus</taxon>
    </lineage>
</organism>
<dbReference type="InterPro" id="IPR014752">
    <property type="entry name" value="Arrestin-like_C"/>
</dbReference>
<dbReference type="Pfam" id="PF00339">
    <property type="entry name" value="Arrestin_N"/>
    <property type="match status" value="1"/>
</dbReference>
<name>A0ABM0MKY2_SACKO</name>
<reference evidence="5" key="1">
    <citation type="submission" date="2025-08" db="UniProtKB">
        <authorList>
            <consortium name="RefSeq"/>
        </authorList>
    </citation>
    <scope>IDENTIFICATION</scope>
    <source>
        <tissue evidence="5">Testes</tissue>
    </source>
</reference>
<accession>A0ABM0MKY2</accession>
<dbReference type="GeneID" id="102809730"/>
<feature type="region of interest" description="Disordered" evidence="2">
    <location>
        <begin position="410"/>
        <end position="448"/>
    </location>
</feature>
<dbReference type="InterPro" id="IPR011022">
    <property type="entry name" value="Arrestin_C-like"/>
</dbReference>
<evidence type="ECO:0000313" key="5">
    <source>
        <dbReference type="RefSeq" id="XP_006820673.1"/>
    </source>
</evidence>
<sequence>MSGKIVLGFATVNEIVYVVSRDKKHDCIRVSLRGDGRVHWREKLNVMPDKKRTTTFHGNEQFLCERKTIWGKEPHESGEIPLLQAGQYSFPFSFVFPKDSNLPCSFECGKIAFIRYYVQTNMDISWAVDPVAERYFSFVGSPIDCNLVGYQKTLHAADRKTLCCCWCCGRGPIALKAELQRTAYCPGEYINIKTKLDNNSDKVMKLGVKLVQSVTINADSPKKTSKSGSYEILAYTSPRVLPYQEYTLHTARMIQIPVLPPSVTTHVIQMNYVIEVSLLIDEKNELEIYFPIVIGNVPYIDVSPTASPKEITYGHTAPSSCGAMTEDIQYSDGENITQLKPFAPLYVVLANTPLFHSSNGNSLVNIKPNEMVQTRTITRINSRERDGVFIRVNSRQEYSNLPKLRAVQSVHNTTTKTETDISRNAPINNTHTHFGKHGTSNPEHPRKRFGIFPTFGGTNFPVKTECNGINKRTTHSGGTQDTEEHELLTRSQVSVSSTSLPSERLPEPPDIDALEYGRVVRPRDPPYRISGHYV</sequence>
<keyword evidence="4" id="KW-1185">Reference proteome</keyword>
<evidence type="ECO:0000256" key="1">
    <source>
        <dbReference type="ARBA" id="ARBA00005298"/>
    </source>
</evidence>
<feature type="compositionally biased region" description="Low complexity" evidence="2">
    <location>
        <begin position="489"/>
        <end position="503"/>
    </location>
</feature>
<evidence type="ECO:0000259" key="3">
    <source>
        <dbReference type="SMART" id="SM01017"/>
    </source>
</evidence>
<feature type="compositionally biased region" description="Polar residues" evidence="2">
    <location>
        <begin position="425"/>
        <end position="442"/>
    </location>
</feature>
<dbReference type="InterPro" id="IPR014756">
    <property type="entry name" value="Ig_E-set"/>
</dbReference>
<evidence type="ECO:0000256" key="2">
    <source>
        <dbReference type="SAM" id="MobiDB-lite"/>
    </source>
</evidence>
<dbReference type="InterPro" id="IPR050357">
    <property type="entry name" value="Arrestin_domain-protein"/>
</dbReference>
<dbReference type="Proteomes" id="UP000694865">
    <property type="component" value="Unplaced"/>
</dbReference>
<protein>
    <submittedName>
        <fullName evidence="5">Arrestin domain-containing protein 2-like</fullName>
    </submittedName>
</protein>
<dbReference type="PANTHER" id="PTHR11188">
    <property type="entry name" value="ARRESTIN DOMAIN CONTAINING PROTEIN"/>
    <property type="match status" value="1"/>
</dbReference>
<dbReference type="SUPFAM" id="SSF81296">
    <property type="entry name" value="E set domains"/>
    <property type="match status" value="2"/>
</dbReference>
<dbReference type="Pfam" id="PF02752">
    <property type="entry name" value="Arrestin_C"/>
    <property type="match status" value="1"/>
</dbReference>
<dbReference type="PANTHER" id="PTHR11188:SF176">
    <property type="entry name" value="ARRESTIN DOMAIN-CONTAINING PROTEIN 1"/>
    <property type="match status" value="1"/>
</dbReference>